<dbReference type="Proteomes" id="UP000823749">
    <property type="component" value="Chromosome 3"/>
</dbReference>
<reference evidence="1" key="1">
    <citation type="submission" date="2020-08" db="EMBL/GenBank/DDBJ databases">
        <title>Plant Genome Project.</title>
        <authorList>
            <person name="Zhang R.-G."/>
        </authorList>
    </citation>
    <scope>NUCLEOTIDE SEQUENCE</scope>
    <source>
        <strain evidence="1">WSP0</strain>
        <tissue evidence="1">Leaf</tissue>
    </source>
</reference>
<evidence type="ECO:0000313" key="2">
    <source>
        <dbReference type="Proteomes" id="UP000823749"/>
    </source>
</evidence>
<gene>
    <name evidence="1" type="ORF">RHGRI_008045</name>
</gene>
<proteinExistence type="predicted"/>
<accession>A0AAV6KZF2</accession>
<sequence length="130" mass="13848">MLVQTGAKRRLPLCVSGLCRQFGARLGCSGRFWCSGVMSSAPLRLHELVVLPAVACRSLKCQQGLHWCGPTRVRSSAGVVRQCRRAFGCGCAGVLSSFWTSAPTRLHLVLSFGIGRLSLGLLLSLSTTGS</sequence>
<organism evidence="1 2">
    <name type="scientific">Rhododendron griersonianum</name>
    <dbReference type="NCBI Taxonomy" id="479676"/>
    <lineage>
        <taxon>Eukaryota</taxon>
        <taxon>Viridiplantae</taxon>
        <taxon>Streptophyta</taxon>
        <taxon>Embryophyta</taxon>
        <taxon>Tracheophyta</taxon>
        <taxon>Spermatophyta</taxon>
        <taxon>Magnoliopsida</taxon>
        <taxon>eudicotyledons</taxon>
        <taxon>Gunneridae</taxon>
        <taxon>Pentapetalae</taxon>
        <taxon>asterids</taxon>
        <taxon>Ericales</taxon>
        <taxon>Ericaceae</taxon>
        <taxon>Ericoideae</taxon>
        <taxon>Rhodoreae</taxon>
        <taxon>Rhododendron</taxon>
    </lineage>
</organism>
<comment type="caution">
    <text evidence="1">The sequence shown here is derived from an EMBL/GenBank/DDBJ whole genome shotgun (WGS) entry which is preliminary data.</text>
</comment>
<dbReference type="AlphaFoldDB" id="A0AAV6KZF2"/>
<evidence type="ECO:0000313" key="1">
    <source>
        <dbReference type="EMBL" id="KAG5558006.1"/>
    </source>
</evidence>
<keyword evidence="2" id="KW-1185">Reference proteome</keyword>
<dbReference type="EMBL" id="JACTNZ010000003">
    <property type="protein sequence ID" value="KAG5558006.1"/>
    <property type="molecule type" value="Genomic_DNA"/>
</dbReference>
<name>A0AAV6KZF2_9ERIC</name>
<protein>
    <submittedName>
        <fullName evidence="1">Uncharacterized protein</fullName>
    </submittedName>
</protein>